<dbReference type="GO" id="GO:0005634">
    <property type="term" value="C:nucleus"/>
    <property type="evidence" value="ECO:0007669"/>
    <property type="project" value="TreeGrafter"/>
</dbReference>
<reference evidence="3 4" key="1">
    <citation type="submission" date="2015-07" db="EMBL/GenBank/DDBJ databases">
        <title>Comparative genomics of the Sigatoka disease complex on banana suggests a link between parallel evolutionary changes in Pseudocercospora fijiensis and Pseudocercospora eumusae and increased virulence on the banana host.</title>
        <authorList>
            <person name="Chang T.-C."/>
            <person name="Salvucci A."/>
            <person name="Crous P.W."/>
            <person name="Stergiopoulos I."/>
        </authorList>
    </citation>
    <scope>NUCLEOTIDE SEQUENCE [LARGE SCALE GENOMIC DNA]</scope>
    <source>
        <strain evidence="3 4">CBS 116634</strain>
    </source>
</reference>
<dbReference type="Pfam" id="PF10469">
    <property type="entry name" value="AKAP7_NLS"/>
    <property type="match status" value="1"/>
</dbReference>
<dbReference type="AlphaFoldDB" id="A0A139IQI1"/>
<name>A0A139IQI1_9PEZI</name>
<dbReference type="Gene3D" id="3.90.1140.10">
    <property type="entry name" value="Cyclic phosphodiesterase"/>
    <property type="match status" value="1"/>
</dbReference>
<dbReference type="InterPro" id="IPR019510">
    <property type="entry name" value="AKAP7-like_phosphoesterase"/>
</dbReference>
<organism evidence="3 4">
    <name type="scientific">Pseudocercospora musae</name>
    <dbReference type="NCBI Taxonomy" id="113226"/>
    <lineage>
        <taxon>Eukaryota</taxon>
        <taxon>Fungi</taxon>
        <taxon>Dikarya</taxon>
        <taxon>Ascomycota</taxon>
        <taxon>Pezizomycotina</taxon>
        <taxon>Dothideomycetes</taxon>
        <taxon>Dothideomycetidae</taxon>
        <taxon>Mycosphaerellales</taxon>
        <taxon>Mycosphaerellaceae</taxon>
        <taxon>Pseudocercospora</taxon>
    </lineage>
</organism>
<dbReference type="GO" id="GO:0006355">
    <property type="term" value="P:regulation of DNA-templated transcription"/>
    <property type="evidence" value="ECO:0007669"/>
    <property type="project" value="TreeGrafter"/>
</dbReference>
<protein>
    <recommendedName>
        <fullName evidence="2">A-kinase anchor protein 7-like phosphoesterase domain-containing protein</fullName>
    </recommendedName>
</protein>
<keyword evidence="4" id="KW-1185">Reference proteome</keyword>
<dbReference type="PANTHER" id="PTHR13360">
    <property type="entry name" value="ACTIVATING SIGNAL COINTEGRATOR 1 COMPLEX SUBUNIT 1"/>
    <property type="match status" value="1"/>
</dbReference>
<gene>
    <name evidence="3" type="ORF">AC579_6791</name>
</gene>
<dbReference type="EMBL" id="LFZO01000029">
    <property type="protein sequence ID" value="KXT16824.1"/>
    <property type="molecule type" value="Genomic_DNA"/>
</dbReference>
<sequence length="308" mass="33514">MGRFKGNKKSTGSEKPSLTHFLCLPIITSASRPEIEASLNTFKGSVTASAASQSPADDAEEDMIATSIHPKAIRPVGTLHFTLGVMSLDDTKLAAAVNLLKELDLKSILDRASLERVSGHETESKVLNEDFVGEAPSAAEIPHRPLALDLKGLQSMHPSQKTSILYAAPTDHTGRLYPFCLALQKAFSDKDLLVSDDRKLKLHATIVNTIYAKGRRKPEKPKTNNQLSNIPTRTQDADTAQGHGPYANAPLKLDARSLIEKYADYVWAENITLDRLAICEMGAKKILDGDGNVVDEKYTEVASVQLPT</sequence>
<feature type="domain" description="A-kinase anchor protein 7-like phosphoesterase" evidence="2">
    <location>
        <begin position="19"/>
        <end position="285"/>
    </location>
</feature>
<accession>A0A139IQI1</accession>
<proteinExistence type="predicted"/>
<feature type="region of interest" description="Disordered" evidence="1">
    <location>
        <begin position="213"/>
        <end position="245"/>
    </location>
</feature>
<evidence type="ECO:0000256" key="1">
    <source>
        <dbReference type="SAM" id="MobiDB-lite"/>
    </source>
</evidence>
<dbReference type="Proteomes" id="UP000073492">
    <property type="component" value="Unassembled WGS sequence"/>
</dbReference>
<comment type="caution">
    <text evidence="3">The sequence shown here is derived from an EMBL/GenBank/DDBJ whole genome shotgun (WGS) entry which is preliminary data.</text>
</comment>
<dbReference type="STRING" id="113226.A0A139IQI1"/>
<feature type="compositionally biased region" description="Polar residues" evidence="1">
    <location>
        <begin position="223"/>
        <end position="238"/>
    </location>
</feature>
<dbReference type="PANTHER" id="PTHR13360:SF1">
    <property type="entry name" value="ACTIVATING SIGNAL COINTEGRATOR 1 COMPLEX SUBUNIT 1"/>
    <property type="match status" value="1"/>
</dbReference>
<evidence type="ECO:0000313" key="3">
    <source>
        <dbReference type="EMBL" id="KXT16824.1"/>
    </source>
</evidence>
<dbReference type="GO" id="GO:0006307">
    <property type="term" value="P:DNA alkylation repair"/>
    <property type="evidence" value="ECO:0007669"/>
    <property type="project" value="InterPro"/>
</dbReference>
<evidence type="ECO:0000313" key="4">
    <source>
        <dbReference type="Proteomes" id="UP000073492"/>
    </source>
</evidence>
<evidence type="ECO:0000259" key="2">
    <source>
        <dbReference type="Pfam" id="PF10469"/>
    </source>
</evidence>
<dbReference type="OrthoDB" id="277832at2759"/>
<dbReference type="InterPro" id="IPR009210">
    <property type="entry name" value="ASCC1"/>
</dbReference>